<dbReference type="AlphaFoldDB" id="A0A1E3PG18"/>
<proteinExistence type="predicted"/>
<keyword evidence="1" id="KW-0812">Transmembrane</keyword>
<evidence type="ECO:0000256" key="1">
    <source>
        <dbReference type="SAM" id="Phobius"/>
    </source>
</evidence>
<feature type="transmembrane region" description="Helical" evidence="1">
    <location>
        <begin position="45"/>
        <end position="65"/>
    </location>
</feature>
<organism evidence="2 3">
    <name type="scientific">Nadsonia fulvescens var. elongata DSM 6958</name>
    <dbReference type="NCBI Taxonomy" id="857566"/>
    <lineage>
        <taxon>Eukaryota</taxon>
        <taxon>Fungi</taxon>
        <taxon>Dikarya</taxon>
        <taxon>Ascomycota</taxon>
        <taxon>Saccharomycotina</taxon>
        <taxon>Dipodascomycetes</taxon>
        <taxon>Dipodascales</taxon>
        <taxon>Dipodascales incertae sedis</taxon>
        <taxon>Nadsonia</taxon>
    </lineage>
</organism>
<reference evidence="2 3" key="1">
    <citation type="journal article" date="2016" name="Proc. Natl. Acad. Sci. U.S.A.">
        <title>Comparative genomics of biotechnologically important yeasts.</title>
        <authorList>
            <person name="Riley R."/>
            <person name="Haridas S."/>
            <person name="Wolfe K.H."/>
            <person name="Lopes M.R."/>
            <person name="Hittinger C.T."/>
            <person name="Goeker M."/>
            <person name="Salamov A.A."/>
            <person name="Wisecaver J.H."/>
            <person name="Long T.M."/>
            <person name="Calvey C.H."/>
            <person name="Aerts A.L."/>
            <person name="Barry K.W."/>
            <person name="Choi C."/>
            <person name="Clum A."/>
            <person name="Coughlan A.Y."/>
            <person name="Deshpande S."/>
            <person name="Douglass A.P."/>
            <person name="Hanson S.J."/>
            <person name="Klenk H.-P."/>
            <person name="LaButti K.M."/>
            <person name="Lapidus A."/>
            <person name="Lindquist E.A."/>
            <person name="Lipzen A.M."/>
            <person name="Meier-Kolthoff J.P."/>
            <person name="Ohm R.A."/>
            <person name="Otillar R.P."/>
            <person name="Pangilinan J.L."/>
            <person name="Peng Y."/>
            <person name="Rokas A."/>
            <person name="Rosa C.A."/>
            <person name="Scheuner C."/>
            <person name="Sibirny A.A."/>
            <person name="Slot J.C."/>
            <person name="Stielow J.B."/>
            <person name="Sun H."/>
            <person name="Kurtzman C.P."/>
            <person name="Blackwell M."/>
            <person name="Grigoriev I.V."/>
            <person name="Jeffries T.W."/>
        </authorList>
    </citation>
    <scope>NUCLEOTIDE SEQUENCE [LARGE SCALE GENOMIC DNA]</scope>
    <source>
        <strain evidence="2 3">DSM 6958</strain>
    </source>
</reference>
<evidence type="ECO:0000313" key="3">
    <source>
        <dbReference type="Proteomes" id="UP000095009"/>
    </source>
</evidence>
<sequence length="197" mass="22768">MDPIGVSSCEPVFIPGSPTTLVGSPEIWHPVVLGPEGVQVPDYQWIKRLFFGGFICPLCWIYVIIRVPRLWYIESRYLEKITVPCDCTINLDHYSLENGERRYNHNNNHDRENSYKPSADCESLDFPSHPIYYFEPTQYRKALAYLNKAILAMVTYAFMIFIIVYGLAWHSGFESAMYSDSGDKGVVVKTFEKIYTR</sequence>
<evidence type="ECO:0000313" key="2">
    <source>
        <dbReference type="EMBL" id="ODQ64363.1"/>
    </source>
</evidence>
<accession>A0A1E3PG18</accession>
<keyword evidence="1" id="KW-0472">Membrane</keyword>
<dbReference type="EMBL" id="KV454412">
    <property type="protein sequence ID" value="ODQ64363.1"/>
    <property type="molecule type" value="Genomic_DNA"/>
</dbReference>
<name>A0A1E3PG18_9ASCO</name>
<keyword evidence="1" id="KW-1133">Transmembrane helix</keyword>
<protein>
    <submittedName>
        <fullName evidence="2">Uncharacterized protein</fullName>
    </submittedName>
</protein>
<gene>
    <name evidence="2" type="ORF">NADFUDRAFT_43365</name>
</gene>
<dbReference type="Proteomes" id="UP000095009">
    <property type="component" value="Unassembled WGS sequence"/>
</dbReference>
<feature type="transmembrane region" description="Helical" evidence="1">
    <location>
        <begin position="149"/>
        <end position="168"/>
    </location>
</feature>
<keyword evidence="3" id="KW-1185">Reference proteome</keyword>